<proteinExistence type="predicted"/>
<organism evidence="1 2">
    <name type="scientific">Psychroserpens ponticola</name>
    <dbReference type="NCBI Taxonomy" id="2932268"/>
    <lineage>
        <taxon>Bacteria</taxon>
        <taxon>Pseudomonadati</taxon>
        <taxon>Bacteroidota</taxon>
        <taxon>Flavobacteriia</taxon>
        <taxon>Flavobacteriales</taxon>
        <taxon>Flavobacteriaceae</taxon>
        <taxon>Psychroserpens</taxon>
    </lineage>
</organism>
<protein>
    <submittedName>
        <fullName evidence="1">Uncharacterized protein</fullName>
    </submittedName>
</protein>
<reference evidence="1 2" key="1">
    <citation type="submission" date="2023-01" db="EMBL/GenBank/DDBJ databases">
        <title>Psychroserpens ponticola sp. nov., isolated from seawater.</title>
        <authorList>
            <person name="Kristyanto S."/>
            <person name="Jung J."/>
            <person name="Kim J.M."/>
            <person name="Jeon C.O."/>
        </authorList>
    </citation>
    <scope>NUCLEOTIDE SEQUENCE [LARGE SCALE GENOMIC DNA]</scope>
    <source>
        <strain evidence="1 2">MSW6</strain>
    </source>
</reference>
<evidence type="ECO:0000313" key="2">
    <source>
        <dbReference type="Proteomes" id="UP001202717"/>
    </source>
</evidence>
<dbReference type="RefSeq" id="WP_249995587.1">
    <property type="nucleotide sequence ID" value="NZ_CP116221.1"/>
</dbReference>
<dbReference type="EMBL" id="CP116221">
    <property type="protein sequence ID" value="WCO02868.1"/>
    <property type="molecule type" value="Genomic_DNA"/>
</dbReference>
<name>A0ABY7S0P5_9FLAO</name>
<evidence type="ECO:0000313" key="1">
    <source>
        <dbReference type="EMBL" id="WCO02868.1"/>
    </source>
</evidence>
<sequence>MKISAYIFSIVLTSLLLFNSTRVTFTYAYYNLDPVGFVEALCENKDQPELECNGKCHLKKVAKSQDKDQKTPESIIDFKELTLFSNAFEAIVFLQKKTIKKQNPIVYQNLYSFNNTNVFFHPPQA</sequence>
<accession>A0ABY7S0P5</accession>
<dbReference type="Proteomes" id="UP001202717">
    <property type="component" value="Chromosome"/>
</dbReference>
<gene>
    <name evidence="1" type="ORF">MUN68_005095</name>
</gene>
<keyword evidence="2" id="KW-1185">Reference proteome</keyword>